<keyword evidence="2" id="KW-1185">Reference proteome</keyword>
<organism evidence="1 2">
    <name type="scientific">Dorcoceras hygrometricum</name>
    <dbReference type="NCBI Taxonomy" id="472368"/>
    <lineage>
        <taxon>Eukaryota</taxon>
        <taxon>Viridiplantae</taxon>
        <taxon>Streptophyta</taxon>
        <taxon>Embryophyta</taxon>
        <taxon>Tracheophyta</taxon>
        <taxon>Spermatophyta</taxon>
        <taxon>Magnoliopsida</taxon>
        <taxon>eudicotyledons</taxon>
        <taxon>Gunneridae</taxon>
        <taxon>Pentapetalae</taxon>
        <taxon>asterids</taxon>
        <taxon>lamiids</taxon>
        <taxon>Lamiales</taxon>
        <taxon>Gesneriaceae</taxon>
        <taxon>Didymocarpoideae</taxon>
        <taxon>Trichosporeae</taxon>
        <taxon>Loxocarpinae</taxon>
        <taxon>Dorcoceras</taxon>
    </lineage>
</organism>
<evidence type="ECO:0000313" key="1">
    <source>
        <dbReference type="EMBL" id="KZT75604.1"/>
    </source>
</evidence>
<dbReference type="AlphaFoldDB" id="A0A2Z6ZR69"/>
<sequence>MHAGCCALVTAVCHEEAHDDAALVAAACALAAREISLMAAPPADLRSGGSPTMS</sequence>
<evidence type="ECO:0000313" key="2">
    <source>
        <dbReference type="Proteomes" id="UP000250235"/>
    </source>
</evidence>
<reference evidence="1 2" key="1">
    <citation type="journal article" date="2015" name="Proc. Natl. Acad. Sci. U.S.A.">
        <title>The resurrection genome of Boea hygrometrica: A blueprint for survival of dehydration.</title>
        <authorList>
            <person name="Xiao L."/>
            <person name="Yang G."/>
            <person name="Zhang L."/>
            <person name="Yang X."/>
            <person name="Zhao S."/>
            <person name="Ji Z."/>
            <person name="Zhou Q."/>
            <person name="Hu M."/>
            <person name="Wang Y."/>
            <person name="Chen M."/>
            <person name="Xu Y."/>
            <person name="Jin H."/>
            <person name="Xiao X."/>
            <person name="Hu G."/>
            <person name="Bao F."/>
            <person name="Hu Y."/>
            <person name="Wan P."/>
            <person name="Li L."/>
            <person name="Deng X."/>
            <person name="Kuang T."/>
            <person name="Xiang C."/>
            <person name="Zhu J.K."/>
            <person name="Oliver M.J."/>
            <person name="He Y."/>
        </authorList>
    </citation>
    <scope>NUCLEOTIDE SEQUENCE [LARGE SCALE GENOMIC DNA]</scope>
    <source>
        <strain evidence="2">cv. XS01</strain>
    </source>
</reference>
<protein>
    <submittedName>
        <fullName evidence="1">Uncharacterized protein</fullName>
    </submittedName>
</protein>
<proteinExistence type="predicted"/>
<dbReference type="Proteomes" id="UP000250235">
    <property type="component" value="Unassembled WGS sequence"/>
</dbReference>
<gene>
    <name evidence="1" type="ORF">F511_47371</name>
</gene>
<accession>A0A2Z6ZR69</accession>
<dbReference type="EMBL" id="KV217573">
    <property type="protein sequence ID" value="KZT75604.1"/>
    <property type="molecule type" value="Genomic_DNA"/>
</dbReference>
<name>A0A2Z6ZR69_9LAMI</name>